<proteinExistence type="predicted"/>
<keyword evidence="2" id="KW-0456">Lyase</keyword>
<dbReference type="RefSeq" id="WP_200585126.1">
    <property type="nucleotide sequence ID" value="NZ_JAEHFY010000006.1"/>
</dbReference>
<dbReference type="EMBL" id="JAEHFY010000006">
    <property type="protein sequence ID" value="MBK0382345.1"/>
    <property type="molecule type" value="Genomic_DNA"/>
</dbReference>
<reference evidence="2 3" key="1">
    <citation type="submission" date="2020-12" db="EMBL/GenBank/DDBJ databases">
        <title>Bacterial novel species Pedobacter sp. SD-b isolated from soil.</title>
        <authorList>
            <person name="Jung H.-Y."/>
        </authorList>
    </citation>
    <scope>NUCLEOTIDE SEQUENCE [LARGE SCALE GENOMIC DNA]</scope>
    <source>
        <strain evidence="2 3">SD-b</strain>
    </source>
</reference>
<keyword evidence="1" id="KW-0732">Signal</keyword>
<gene>
    <name evidence="2" type="ORF">I5M32_05165</name>
</gene>
<dbReference type="GO" id="GO:0016829">
    <property type="term" value="F:lyase activity"/>
    <property type="evidence" value="ECO:0007669"/>
    <property type="project" value="UniProtKB-KW"/>
</dbReference>
<dbReference type="CDD" id="cd14251">
    <property type="entry name" value="PL-6"/>
    <property type="match status" value="1"/>
</dbReference>
<dbReference type="SMART" id="SM00710">
    <property type="entry name" value="PbH1"/>
    <property type="match status" value="5"/>
</dbReference>
<feature type="signal peptide" evidence="1">
    <location>
        <begin position="1"/>
        <end position="23"/>
    </location>
</feature>
<name>A0ABS1BHK7_9SPHI</name>
<dbReference type="SUPFAM" id="SSF51126">
    <property type="entry name" value="Pectin lyase-like"/>
    <property type="match status" value="1"/>
</dbReference>
<protein>
    <submittedName>
        <fullName evidence="2">Polysaccharide lyase 6 family protein</fullName>
    </submittedName>
</protein>
<evidence type="ECO:0000313" key="2">
    <source>
        <dbReference type="EMBL" id="MBK0382345.1"/>
    </source>
</evidence>
<dbReference type="InterPro" id="IPR006626">
    <property type="entry name" value="PbH1"/>
</dbReference>
<keyword evidence="3" id="KW-1185">Reference proteome</keyword>
<dbReference type="InterPro" id="IPR011050">
    <property type="entry name" value="Pectin_lyase_fold/virulence"/>
</dbReference>
<feature type="chain" id="PRO_5046423930" evidence="1">
    <location>
        <begin position="24"/>
        <end position="438"/>
    </location>
</feature>
<dbReference type="Pfam" id="PF14592">
    <property type="entry name" value="Chondroitinas_B"/>
    <property type="match status" value="1"/>
</dbReference>
<sequence>MKNISIKHCASAFLMLCFFSANAKDYPVTNASAIAALKLQPGDRIIMKDGDWKNQQIVLKANGTEAQPITLLSEKPGNIISSGNSTLKIDGNYLVVDGLAFADGYSEKDAIITFTKTSDHCRLTNTSIINYNHPDKAFDYKWVSVFGIHNRVDHCAFSGKTHQGTLLVVWLSDQPNYSQIDHNYFGPRPDLGVNGGEIIRIGTSEWSMYDSYAKVEYNIFDQCNGETEIVSIKSGHNIISNNLFYECVGTVTFRHGNNSEVSDNYFIGNKVKNTGGIRIIGENQNVHHNYLQGLTGTGLRAAISLMNAYEKPELNQYWQVKNPNITDNIIVDCKEALEIGSGKDSKRVVPPVNIILEDNVIVNPTKLIVYNENVKDASIKNNKVKGTTSSEDGFESLKTDLVRSSGIYQIKGKEKVPFWLNEHIGPNWKIFMRDIKTD</sequence>
<dbReference type="Gene3D" id="2.160.20.10">
    <property type="entry name" value="Single-stranded right-handed beta-helix, Pectin lyase-like"/>
    <property type="match status" value="1"/>
</dbReference>
<organism evidence="2 3">
    <name type="scientific">Pedobacter segetis</name>
    <dbReference type="NCBI Taxonomy" id="2793069"/>
    <lineage>
        <taxon>Bacteria</taxon>
        <taxon>Pseudomonadati</taxon>
        <taxon>Bacteroidota</taxon>
        <taxon>Sphingobacteriia</taxon>
        <taxon>Sphingobacteriales</taxon>
        <taxon>Sphingobacteriaceae</taxon>
        <taxon>Pedobacter</taxon>
    </lineage>
</organism>
<accession>A0ABS1BHK7</accession>
<dbReference type="InterPro" id="IPR012334">
    <property type="entry name" value="Pectin_lyas_fold"/>
</dbReference>
<dbReference type="InterPro" id="IPR039513">
    <property type="entry name" value="PL-6"/>
</dbReference>
<comment type="caution">
    <text evidence="2">The sequence shown here is derived from an EMBL/GenBank/DDBJ whole genome shotgun (WGS) entry which is preliminary data.</text>
</comment>
<evidence type="ECO:0000256" key="1">
    <source>
        <dbReference type="SAM" id="SignalP"/>
    </source>
</evidence>
<evidence type="ECO:0000313" key="3">
    <source>
        <dbReference type="Proteomes" id="UP000660024"/>
    </source>
</evidence>
<dbReference type="Proteomes" id="UP000660024">
    <property type="component" value="Unassembled WGS sequence"/>
</dbReference>